<keyword evidence="9 14" id="KW-0472">Membrane</keyword>
<keyword evidence="8 14" id="KW-1133">Transmembrane helix</keyword>
<dbReference type="PROSITE" id="PS50234">
    <property type="entry name" value="VWFA"/>
    <property type="match status" value="1"/>
</dbReference>
<evidence type="ECO:0000256" key="10">
    <source>
        <dbReference type="ARBA" id="ARBA00023265"/>
    </source>
</evidence>
<comment type="subcellular location">
    <subcellularLocation>
        <location evidence="1">Membrane</location>
        <topology evidence="1">Multi-pass membrane protein</topology>
    </subcellularLocation>
</comment>
<dbReference type="GO" id="GO:0043161">
    <property type="term" value="P:proteasome-mediated ubiquitin-dependent protein catabolic process"/>
    <property type="evidence" value="ECO:0007669"/>
    <property type="project" value="TreeGrafter"/>
</dbReference>
<evidence type="ECO:0000256" key="2">
    <source>
        <dbReference type="ARBA" id="ARBA00005574"/>
    </source>
</evidence>
<evidence type="ECO:0000256" key="14">
    <source>
        <dbReference type="SAM" id="Phobius"/>
    </source>
</evidence>
<gene>
    <name evidence="16" type="ORF">TanjilG_22853</name>
</gene>
<name>A0A4P1RIC0_LUPAN</name>
<evidence type="ECO:0000256" key="8">
    <source>
        <dbReference type="ARBA" id="ARBA00022989"/>
    </source>
</evidence>
<dbReference type="PROSITE" id="PS50330">
    <property type="entry name" value="UIM"/>
    <property type="match status" value="1"/>
</dbReference>
<feature type="compositionally biased region" description="Basic and acidic residues" evidence="13">
    <location>
        <begin position="654"/>
        <end position="668"/>
    </location>
</feature>
<feature type="transmembrane region" description="Helical" evidence="14">
    <location>
        <begin position="152"/>
        <end position="173"/>
    </location>
</feature>
<feature type="domain" description="VWFA" evidence="15">
    <location>
        <begin position="274"/>
        <end position="458"/>
    </location>
</feature>
<organism evidence="16 17">
    <name type="scientific">Lupinus angustifolius</name>
    <name type="common">Narrow-leaved blue lupine</name>
    <dbReference type="NCBI Taxonomy" id="3871"/>
    <lineage>
        <taxon>Eukaryota</taxon>
        <taxon>Viridiplantae</taxon>
        <taxon>Streptophyta</taxon>
        <taxon>Embryophyta</taxon>
        <taxon>Tracheophyta</taxon>
        <taxon>Spermatophyta</taxon>
        <taxon>Magnoliopsida</taxon>
        <taxon>eudicotyledons</taxon>
        <taxon>Gunneridae</taxon>
        <taxon>Pentapetalae</taxon>
        <taxon>rosids</taxon>
        <taxon>fabids</taxon>
        <taxon>Fabales</taxon>
        <taxon>Fabaceae</taxon>
        <taxon>Papilionoideae</taxon>
        <taxon>50 kb inversion clade</taxon>
        <taxon>genistoids sensu lato</taxon>
        <taxon>core genistoids</taxon>
        <taxon>Genisteae</taxon>
        <taxon>Lupinus</taxon>
    </lineage>
</organism>
<feature type="compositionally biased region" description="Polar residues" evidence="13">
    <location>
        <begin position="531"/>
        <end position="550"/>
    </location>
</feature>
<dbReference type="EMBL" id="CM007366">
    <property type="protein sequence ID" value="OIW11046.1"/>
    <property type="molecule type" value="Genomic_DNA"/>
</dbReference>
<evidence type="ECO:0000256" key="4">
    <source>
        <dbReference type="ARBA" id="ARBA00022692"/>
    </source>
</evidence>
<dbReference type="SUPFAM" id="SSF53300">
    <property type="entry name" value="vWA-like"/>
    <property type="match status" value="1"/>
</dbReference>
<dbReference type="GO" id="GO:0016020">
    <property type="term" value="C:membrane"/>
    <property type="evidence" value="ECO:0007669"/>
    <property type="project" value="UniProtKB-SubCell"/>
</dbReference>
<keyword evidence="17" id="KW-1185">Reference proteome</keyword>
<feature type="region of interest" description="Disordered" evidence="13">
    <location>
        <begin position="627"/>
        <end position="668"/>
    </location>
</feature>
<dbReference type="GO" id="GO:0006952">
    <property type="term" value="P:defense response"/>
    <property type="evidence" value="ECO:0007669"/>
    <property type="project" value="UniProtKB-KW"/>
</dbReference>
<dbReference type="PANTHER" id="PTHR10223:SF0">
    <property type="entry name" value="26S PROTEASOME NON-ATPASE REGULATORY SUBUNIT 4"/>
    <property type="match status" value="1"/>
</dbReference>
<keyword evidence="10" id="KW-0568">Pathogenesis-related protein</keyword>
<feature type="compositionally biased region" description="Basic and acidic residues" evidence="13">
    <location>
        <begin position="511"/>
        <end position="529"/>
    </location>
</feature>
<accession>A0A4P1RIC0</accession>
<evidence type="ECO:0000313" key="17">
    <source>
        <dbReference type="Proteomes" id="UP000188354"/>
    </source>
</evidence>
<evidence type="ECO:0000256" key="3">
    <source>
        <dbReference type="ARBA" id="ARBA00006574"/>
    </source>
</evidence>
<feature type="transmembrane region" description="Helical" evidence="14">
    <location>
        <begin position="62"/>
        <end position="84"/>
    </location>
</feature>
<feature type="region of interest" description="Disordered" evidence="13">
    <location>
        <begin position="511"/>
        <end position="558"/>
    </location>
</feature>
<dbReference type="InterPro" id="IPR004326">
    <property type="entry name" value="Mlo"/>
</dbReference>
<dbReference type="GO" id="GO:0005634">
    <property type="term" value="C:nucleus"/>
    <property type="evidence" value="ECO:0007669"/>
    <property type="project" value="TreeGrafter"/>
</dbReference>
<dbReference type="CDD" id="cd01452">
    <property type="entry name" value="VWA_26S_proteasome_subunit"/>
    <property type="match status" value="1"/>
</dbReference>
<comment type="similarity">
    <text evidence="3">Belongs to the MLO family.</text>
</comment>
<dbReference type="PANTHER" id="PTHR10223">
    <property type="entry name" value="26S PROTEASOME NON-ATPASE REGULATORY SUBUNIT 4"/>
    <property type="match status" value="1"/>
</dbReference>
<evidence type="ECO:0000313" key="16">
    <source>
        <dbReference type="EMBL" id="OIW11046.1"/>
    </source>
</evidence>
<dbReference type="InterPro" id="IPR027040">
    <property type="entry name" value="PSMD4"/>
</dbReference>
<dbReference type="Proteomes" id="UP000188354">
    <property type="component" value="Chromosome LG06"/>
</dbReference>
<dbReference type="Pfam" id="PF03094">
    <property type="entry name" value="Mlo"/>
    <property type="match status" value="2"/>
</dbReference>
<sequence length="668" mass="73399">MEENGKRRSLDATPTWAVATVITLMVSLSFMFQITLEKFGKWLDRTKRKSMLSALEKVKEELMLFGLLSLLMGHWTIFVAKICVKESVLKTRFIPCAIEKNSGTVEHIFWLSSEYSNRTMLEENVNKGLHNYCPEGKESFASYESLEQLHSLLFVLGVTHVFYSFIAVALAMIKNHELPLTYDFHNYMLRSMDEEFRDIVGIRVISQVWGSFITFPLYVIITQMGSKMKKSVISENVRKSLSKWQGRVKNRQGSSLMHDYESFPSCEDYHHHNATMICIDNSEWMRNGDYSPSRFQAQADAVNLICGAKTQSNPENTVGILTMAGKGVRVLVTPTSDLGKILACMHGLEIGGEMNLAAGIQVAQLALKHRQNKKQQQRIIVFAGGPVKHEKKMLEMIGRKLKKNSVALDIINFGEEDEGKTEKLEGLLSAVNNNDTSHIVHVPAGPDALSDVLISTPIFTGDGEGGSGFAAAAAAAAAGGASGYEFGVDPNLDPELALALRVSMEEERARQEAAAKKAAEDAAKQEKGGENQASSQDATMTERASATTSEAENKTNDLMDDENALLEQALAMSMDDPVVSHDVKDTDMSEAASDDPELALDSTKDAASQSDMSKLLADESFVSSILASLPGVDPNDPSVKDLLASMQSQSESQQKNEDKPSSNEEEKK</sequence>
<dbReference type="InterPro" id="IPR003903">
    <property type="entry name" value="UIM_dom"/>
</dbReference>
<dbReference type="GO" id="GO:0005829">
    <property type="term" value="C:cytosol"/>
    <property type="evidence" value="ECO:0007669"/>
    <property type="project" value="TreeGrafter"/>
</dbReference>
<evidence type="ECO:0000256" key="11">
    <source>
        <dbReference type="ARBA" id="ARBA00044341"/>
    </source>
</evidence>
<evidence type="ECO:0000256" key="12">
    <source>
        <dbReference type="ARBA" id="ARBA00071116"/>
    </source>
</evidence>
<protein>
    <recommendedName>
        <fullName evidence="12">26S proteasome non-ATPase regulatory subunit 4 homolog</fullName>
    </recommendedName>
    <alternativeName>
        <fullName evidence="11">26S proteasome regulatory subunit RPN10</fullName>
    </alternativeName>
</protein>
<keyword evidence="4 14" id="KW-0812">Transmembrane</keyword>
<keyword evidence="5" id="KW-0677">Repeat</keyword>
<dbReference type="Pfam" id="PF13519">
    <property type="entry name" value="VWA_2"/>
    <property type="match status" value="1"/>
</dbReference>
<evidence type="ECO:0000256" key="5">
    <source>
        <dbReference type="ARBA" id="ARBA00022737"/>
    </source>
</evidence>
<dbReference type="InterPro" id="IPR036465">
    <property type="entry name" value="vWFA_dom_sf"/>
</dbReference>
<evidence type="ECO:0000256" key="6">
    <source>
        <dbReference type="ARBA" id="ARBA00022821"/>
    </source>
</evidence>
<evidence type="ECO:0000259" key="15">
    <source>
        <dbReference type="PROSITE" id="PS50234"/>
    </source>
</evidence>
<dbReference type="InterPro" id="IPR049590">
    <property type="entry name" value="PSMD4_RAZUL-like"/>
</dbReference>
<dbReference type="GO" id="GO:0008540">
    <property type="term" value="C:proteasome regulatory particle, base subcomplex"/>
    <property type="evidence" value="ECO:0007669"/>
    <property type="project" value="TreeGrafter"/>
</dbReference>
<dbReference type="STRING" id="3871.A0A4P1RIC0"/>
<dbReference type="AlphaFoldDB" id="A0A4P1RIC0"/>
<feature type="transmembrane region" description="Helical" evidence="14">
    <location>
        <begin position="12"/>
        <end position="34"/>
    </location>
</feature>
<feature type="transmembrane region" description="Helical" evidence="14">
    <location>
        <begin position="200"/>
        <end position="221"/>
    </location>
</feature>
<dbReference type="FunFam" id="3.40.50.410:FF:000005">
    <property type="entry name" value="26S proteasome non-ATPase regulatory subunit 4"/>
    <property type="match status" value="1"/>
</dbReference>
<feature type="region of interest" description="Disordered" evidence="13">
    <location>
        <begin position="585"/>
        <end position="612"/>
    </location>
</feature>
<proteinExistence type="inferred from homology"/>
<dbReference type="Gramene" id="OIW11046">
    <property type="protein sequence ID" value="OIW11046"/>
    <property type="gene ID" value="TanjilG_22853"/>
</dbReference>
<dbReference type="GO" id="GO:0031593">
    <property type="term" value="F:polyubiquitin modification-dependent protein binding"/>
    <property type="evidence" value="ECO:0007669"/>
    <property type="project" value="TreeGrafter"/>
</dbReference>
<dbReference type="Gene3D" id="1.10.287.3990">
    <property type="match status" value="1"/>
</dbReference>
<keyword evidence="7" id="KW-0647">Proteasome</keyword>
<dbReference type="InterPro" id="IPR002035">
    <property type="entry name" value="VWF_A"/>
</dbReference>
<dbReference type="Gene3D" id="3.40.50.410">
    <property type="entry name" value="von Willebrand factor, type A domain"/>
    <property type="match status" value="1"/>
</dbReference>
<evidence type="ECO:0000256" key="13">
    <source>
        <dbReference type="SAM" id="MobiDB-lite"/>
    </source>
</evidence>
<dbReference type="FunFam" id="1.10.287.3990:FF:000004">
    <property type="entry name" value="26S proteasome regulatory subunit N10"/>
    <property type="match status" value="1"/>
</dbReference>
<evidence type="ECO:0000256" key="7">
    <source>
        <dbReference type="ARBA" id="ARBA00022942"/>
    </source>
</evidence>
<comment type="similarity">
    <text evidence="2">Belongs to the proteasome subunit S5A family.</text>
</comment>
<evidence type="ECO:0000256" key="9">
    <source>
        <dbReference type="ARBA" id="ARBA00023136"/>
    </source>
</evidence>
<keyword evidence="6" id="KW-0611">Plant defense</keyword>
<evidence type="ECO:0000256" key="1">
    <source>
        <dbReference type="ARBA" id="ARBA00004141"/>
    </source>
</evidence>
<dbReference type="CDD" id="cd22297">
    <property type="entry name" value="PSMD4_RAZUL"/>
    <property type="match status" value="1"/>
</dbReference>
<dbReference type="SMART" id="SM00327">
    <property type="entry name" value="VWA"/>
    <property type="match status" value="1"/>
</dbReference>
<reference evidence="16 17" key="1">
    <citation type="journal article" date="2017" name="Plant Biotechnol. J.">
        <title>A comprehensive draft genome sequence for lupin (Lupinus angustifolius), an emerging health food: insights into plant-microbe interactions and legume evolution.</title>
        <authorList>
            <person name="Hane J.K."/>
            <person name="Ming Y."/>
            <person name="Kamphuis L.G."/>
            <person name="Nelson M.N."/>
            <person name="Garg G."/>
            <person name="Atkins C.A."/>
            <person name="Bayer P.E."/>
            <person name="Bravo A."/>
            <person name="Bringans S."/>
            <person name="Cannon S."/>
            <person name="Edwards D."/>
            <person name="Foley R."/>
            <person name="Gao L.L."/>
            <person name="Harrison M.J."/>
            <person name="Huang W."/>
            <person name="Hurgobin B."/>
            <person name="Li S."/>
            <person name="Liu C.W."/>
            <person name="McGrath A."/>
            <person name="Morahan G."/>
            <person name="Murray J."/>
            <person name="Weller J."/>
            <person name="Jian J."/>
            <person name="Singh K.B."/>
        </authorList>
    </citation>
    <scope>NUCLEOTIDE SEQUENCE [LARGE SCALE GENOMIC DNA]</scope>
    <source>
        <strain evidence="17">cv. Tanjil</strain>
        <tissue evidence="16">Whole plant</tissue>
    </source>
</reference>